<accession>A0A150WNW0</accession>
<sequence>MKKILVSFALFFTACASYEVTPTGHTMKTTTDYMGVITKHSDSVRRYSGFYNILDMESTIITSQVAQAQLEQSAMLYQWDEARFAEEKAKFETRLNRESEIFLSFYTPDRKNDDLFKKNTIWKIFLDVEGKRYEGRATKLKLQLVEIEGLYPYHNRFYTPYSIIFPVPMRSIEDKPIKLTVTGAVGAGVMEFKP</sequence>
<name>A0A150WNW0_BDEBC</name>
<evidence type="ECO:0008006" key="4">
    <source>
        <dbReference type="Google" id="ProtNLM"/>
    </source>
</evidence>
<evidence type="ECO:0000256" key="1">
    <source>
        <dbReference type="SAM" id="SignalP"/>
    </source>
</evidence>
<dbReference type="AlphaFoldDB" id="A0A150WNW0"/>
<feature type="chain" id="PRO_5007573370" description="Lipoprotein" evidence="1">
    <location>
        <begin position="19"/>
        <end position="194"/>
    </location>
</feature>
<feature type="signal peptide" evidence="1">
    <location>
        <begin position="1"/>
        <end position="18"/>
    </location>
</feature>
<evidence type="ECO:0000313" key="3">
    <source>
        <dbReference type="Proteomes" id="UP000075320"/>
    </source>
</evidence>
<evidence type="ECO:0000313" key="2">
    <source>
        <dbReference type="EMBL" id="KYG66014.1"/>
    </source>
</evidence>
<dbReference type="PROSITE" id="PS51257">
    <property type="entry name" value="PROKAR_LIPOPROTEIN"/>
    <property type="match status" value="1"/>
</dbReference>
<organism evidence="2 3">
    <name type="scientific">Bdellovibrio bacteriovorus</name>
    <dbReference type="NCBI Taxonomy" id="959"/>
    <lineage>
        <taxon>Bacteria</taxon>
        <taxon>Pseudomonadati</taxon>
        <taxon>Bdellovibrionota</taxon>
        <taxon>Bdellovibrionia</taxon>
        <taxon>Bdellovibrionales</taxon>
        <taxon>Pseudobdellovibrionaceae</taxon>
        <taxon>Bdellovibrio</taxon>
    </lineage>
</organism>
<dbReference type="RefSeq" id="WP_061833580.1">
    <property type="nucleotide sequence ID" value="NZ_LUKE01000001.1"/>
</dbReference>
<dbReference type="EMBL" id="LUKE01000001">
    <property type="protein sequence ID" value="KYG66014.1"/>
    <property type="molecule type" value="Genomic_DNA"/>
</dbReference>
<comment type="caution">
    <text evidence="2">The sequence shown here is derived from an EMBL/GenBank/DDBJ whole genome shotgun (WGS) entry which is preliminary data.</text>
</comment>
<reference evidence="2 3" key="1">
    <citation type="submission" date="2016-03" db="EMBL/GenBank/DDBJ databases">
        <authorList>
            <person name="Ploux O."/>
        </authorList>
    </citation>
    <scope>NUCLEOTIDE SEQUENCE [LARGE SCALE GENOMIC DNA]</scope>
    <source>
        <strain evidence="2 3">R0</strain>
    </source>
</reference>
<proteinExistence type="predicted"/>
<gene>
    <name evidence="2" type="ORF">AZI86_02795</name>
</gene>
<keyword evidence="3" id="KW-1185">Reference proteome</keyword>
<protein>
    <recommendedName>
        <fullName evidence="4">Lipoprotein</fullName>
    </recommendedName>
</protein>
<dbReference type="OrthoDB" id="5292251at2"/>
<dbReference type="Proteomes" id="UP000075320">
    <property type="component" value="Unassembled WGS sequence"/>
</dbReference>
<keyword evidence="1" id="KW-0732">Signal</keyword>